<accession>M7S878</accession>
<evidence type="ECO:0000313" key="4">
    <source>
        <dbReference type="Proteomes" id="UP000012174"/>
    </source>
</evidence>
<dbReference type="PANTHER" id="PTHR43619">
    <property type="entry name" value="S-ADENOSYL-L-METHIONINE-DEPENDENT METHYLTRANSFERASE YKTD-RELATED"/>
    <property type="match status" value="1"/>
</dbReference>
<dbReference type="SUPFAM" id="SSF53335">
    <property type="entry name" value="S-adenosyl-L-methionine-dependent methyltransferases"/>
    <property type="match status" value="1"/>
</dbReference>
<dbReference type="PANTHER" id="PTHR43619:SF2">
    <property type="entry name" value="S-ADENOSYL-L-METHIONINE-DEPENDENT METHYLTRANSFERASES SUPERFAMILY PROTEIN"/>
    <property type="match status" value="1"/>
</dbReference>
<dbReference type="InterPro" id="IPR029063">
    <property type="entry name" value="SAM-dependent_MTases_sf"/>
</dbReference>
<dbReference type="InterPro" id="IPR016874">
    <property type="entry name" value="TcmP-like"/>
</dbReference>
<dbReference type="Pfam" id="PF04072">
    <property type="entry name" value="LCM"/>
    <property type="match status" value="1"/>
</dbReference>
<reference evidence="4" key="1">
    <citation type="journal article" date="2013" name="Genome Announc.">
        <title>Draft genome sequence of the grapevine dieback fungus Eutypa lata UCR-EL1.</title>
        <authorList>
            <person name="Blanco-Ulate B."/>
            <person name="Rolshausen P.E."/>
            <person name="Cantu D."/>
        </authorList>
    </citation>
    <scope>NUCLEOTIDE SEQUENCE [LARGE SCALE GENOMIC DNA]</scope>
    <source>
        <strain evidence="4">UCR-EL1</strain>
    </source>
</reference>
<evidence type="ECO:0000313" key="3">
    <source>
        <dbReference type="EMBL" id="EMR62324.1"/>
    </source>
</evidence>
<keyword evidence="2 3" id="KW-0808">Transferase</keyword>
<gene>
    <name evidence="3" type="ORF">UCREL1_10738</name>
</gene>
<name>M7S878_EUTLA</name>
<dbReference type="HOGENOM" id="CLU_069348_2_0_1"/>
<keyword evidence="1 3" id="KW-0489">Methyltransferase</keyword>
<evidence type="ECO:0000256" key="1">
    <source>
        <dbReference type="ARBA" id="ARBA00022603"/>
    </source>
</evidence>
<dbReference type="OMA" id="LQYHRYA"/>
<dbReference type="AlphaFoldDB" id="M7S878"/>
<sequence length="282" mass="32003">MVTRSGTPRHKVSLTPTQRTLLLTLHARVVDAQRPEPIVNDTRAAEVLDQVEHDISDIQSEGSPQMVLLLRARQLDDWTAEFVANHPEATILHLACGLDSRCLRVKWGGPNVRWIDVDFPDVVDLRNHVYEKPGDGADYQLVPGDVTDGEWLKQIPNDRPTAVVFEGLTPYLTEETGTDLIRRLVDHFGIGGQLIFDTVGPVTLRLQRFLKPVKKAGASFTWGVDDPNALAELHPRLKLRDCMRPPEMNGFDRVPLPLRVTMTAYRHLPYFRNLGLYLRYEF</sequence>
<dbReference type="GO" id="GO:0008168">
    <property type="term" value="F:methyltransferase activity"/>
    <property type="evidence" value="ECO:0007669"/>
    <property type="project" value="UniProtKB-KW"/>
</dbReference>
<proteinExistence type="predicted"/>
<dbReference type="KEGG" id="ela:UCREL1_10738"/>
<dbReference type="PIRSF" id="PIRSF028177">
    <property type="entry name" value="Polyketide_synth_Omtfrase_TcmP"/>
    <property type="match status" value="1"/>
</dbReference>
<dbReference type="STRING" id="1287681.M7S878"/>
<dbReference type="Proteomes" id="UP000012174">
    <property type="component" value="Unassembled WGS sequence"/>
</dbReference>
<dbReference type="OrthoDB" id="203237at2759"/>
<keyword evidence="4" id="KW-1185">Reference proteome</keyword>
<dbReference type="EMBL" id="KB707450">
    <property type="protein sequence ID" value="EMR62324.1"/>
    <property type="molecule type" value="Genomic_DNA"/>
</dbReference>
<dbReference type="GO" id="GO:0032259">
    <property type="term" value="P:methylation"/>
    <property type="evidence" value="ECO:0007669"/>
    <property type="project" value="UniProtKB-KW"/>
</dbReference>
<evidence type="ECO:0000256" key="2">
    <source>
        <dbReference type="ARBA" id="ARBA00022679"/>
    </source>
</evidence>
<dbReference type="eggNOG" id="ENOG502RXVR">
    <property type="taxonomic scope" value="Eukaryota"/>
</dbReference>
<dbReference type="InterPro" id="IPR007213">
    <property type="entry name" value="Ppm1/Ppm2/Tcmp"/>
</dbReference>
<protein>
    <submittedName>
        <fullName evidence="3">Putative tetracenomycin polyketide synthesis o-methyltransferase tcmp protein</fullName>
    </submittedName>
</protein>
<organism evidence="3 4">
    <name type="scientific">Eutypa lata (strain UCR-EL1)</name>
    <name type="common">Grapevine dieback disease fungus</name>
    <name type="synonym">Eutypa armeniacae</name>
    <dbReference type="NCBI Taxonomy" id="1287681"/>
    <lineage>
        <taxon>Eukaryota</taxon>
        <taxon>Fungi</taxon>
        <taxon>Dikarya</taxon>
        <taxon>Ascomycota</taxon>
        <taxon>Pezizomycotina</taxon>
        <taxon>Sordariomycetes</taxon>
        <taxon>Xylariomycetidae</taxon>
        <taxon>Xylariales</taxon>
        <taxon>Diatrypaceae</taxon>
        <taxon>Eutypa</taxon>
    </lineage>
</organism>
<dbReference type="Gene3D" id="3.40.50.150">
    <property type="entry name" value="Vaccinia Virus protein VP39"/>
    <property type="match status" value="1"/>
</dbReference>